<organism evidence="1 2">
    <name type="scientific">Kolteria novifilia</name>
    <dbReference type="NCBI Taxonomy" id="2527975"/>
    <lineage>
        <taxon>Bacteria</taxon>
        <taxon>Pseudomonadati</taxon>
        <taxon>Planctomycetota</taxon>
        <taxon>Planctomycetia</taxon>
        <taxon>Kolteriales</taxon>
        <taxon>Kolteriaceae</taxon>
        <taxon>Kolteria</taxon>
    </lineage>
</organism>
<name>A0A518B759_9BACT</name>
<evidence type="ECO:0000313" key="2">
    <source>
        <dbReference type="Proteomes" id="UP000317093"/>
    </source>
</evidence>
<accession>A0A518B759</accession>
<dbReference type="Proteomes" id="UP000317093">
    <property type="component" value="Chromosome"/>
</dbReference>
<dbReference type="PROSITE" id="PS51257">
    <property type="entry name" value="PROKAR_LIPOPROTEIN"/>
    <property type="match status" value="1"/>
</dbReference>
<proteinExistence type="predicted"/>
<reference evidence="1 2" key="1">
    <citation type="submission" date="2019-02" db="EMBL/GenBank/DDBJ databases">
        <title>Deep-cultivation of Planctomycetes and their phenomic and genomic characterization uncovers novel biology.</title>
        <authorList>
            <person name="Wiegand S."/>
            <person name="Jogler M."/>
            <person name="Boedeker C."/>
            <person name="Pinto D."/>
            <person name="Vollmers J."/>
            <person name="Rivas-Marin E."/>
            <person name="Kohn T."/>
            <person name="Peeters S.H."/>
            <person name="Heuer A."/>
            <person name="Rast P."/>
            <person name="Oberbeckmann S."/>
            <person name="Bunk B."/>
            <person name="Jeske O."/>
            <person name="Meyerdierks A."/>
            <person name="Storesund J.E."/>
            <person name="Kallscheuer N."/>
            <person name="Luecker S."/>
            <person name="Lage O.M."/>
            <person name="Pohl T."/>
            <person name="Merkel B.J."/>
            <person name="Hornburger P."/>
            <person name="Mueller R.-W."/>
            <person name="Bruemmer F."/>
            <person name="Labrenz M."/>
            <person name="Spormann A.M."/>
            <person name="Op den Camp H."/>
            <person name="Overmann J."/>
            <person name="Amann R."/>
            <person name="Jetten M.S.M."/>
            <person name="Mascher T."/>
            <person name="Medema M.H."/>
            <person name="Devos D.P."/>
            <person name="Kaster A.-K."/>
            <person name="Ovreas L."/>
            <person name="Rohde M."/>
            <person name="Galperin M.Y."/>
            <person name="Jogler C."/>
        </authorList>
    </citation>
    <scope>NUCLEOTIDE SEQUENCE [LARGE SCALE GENOMIC DNA]</scope>
    <source>
        <strain evidence="1 2">Pan216</strain>
    </source>
</reference>
<dbReference type="AlphaFoldDB" id="A0A518B759"/>
<dbReference type="OrthoDB" id="287951at2"/>
<keyword evidence="2" id="KW-1185">Reference proteome</keyword>
<dbReference type="RefSeq" id="WP_145259821.1">
    <property type="nucleotide sequence ID" value="NZ_CP036279.1"/>
</dbReference>
<protein>
    <recommendedName>
        <fullName evidence="3">Nickel uptake substrate-specific transmembrane region</fullName>
    </recommendedName>
</protein>
<evidence type="ECO:0000313" key="1">
    <source>
        <dbReference type="EMBL" id="QDU62814.1"/>
    </source>
</evidence>
<sequence>MKFTSKNCWAVLLGTLILSQGCGGENGPPMGQVTGKVSYNGEPVNEGLVVFQSDDGRFAAQAELEDGGSFHLKTYLGGVPVGSYGVLVQPPTVTFPDTPDSPGGEGFKEVKNIPQKYRDKQTSGFKANVAAGSNDFAFEMKS</sequence>
<evidence type="ECO:0008006" key="3">
    <source>
        <dbReference type="Google" id="ProtNLM"/>
    </source>
</evidence>
<gene>
    <name evidence="1" type="ORF">Pan216_36850</name>
</gene>
<dbReference type="EMBL" id="CP036279">
    <property type="protein sequence ID" value="QDU62814.1"/>
    <property type="molecule type" value="Genomic_DNA"/>
</dbReference>
<dbReference type="KEGG" id="knv:Pan216_36850"/>